<dbReference type="OrthoDB" id="1115105at2"/>
<dbReference type="Gene3D" id="3.10.450.50">
    <property type="match status" value="1"/>
</dbReference>
<gene>
    <name evidence="3" type="ORF">DBV39_03115</name>
</gene>
<dbReference type="AlphaFoldDB" id="A0A2R4XGQ9"/>
<sequence>MVDRMVSGSSQTSGTGQRVKREEQSARAHRIIDWFEALRPDTLDSIATVYGPNARFRDPFNDVSGLRSIRQIYAHMFESLENPRFTVTESVEQASHLCVVWMFQFSWRGRPIEFEGTTWFDLDERGLISRHRDFWDVSQGVYERLPVLGTVLRVLRRKMATPGLLSDA</sequence>
<keyword evidence="4" id="KW-1185">Reference proteome</keyword>
<organism evidence="3 4">
    <name type="scientific">Orrella marina</name>
    <dbReference type="NCBI Taxonomy" id="2163011"/>
    <lineage>
        <taxon>Bacteria</taxon>
        <taxon>Pseudomonadati</taxon>
        <taxon>Pseudomonadota</taxon>
        <taxon>Betaproteobacteria</taxon>
        <taxon>Burkholderiales</taxon>
        <taxon>Alcaligenaceae</taxon>
        <taxon>Orrella</taxon>
    </lineage>
</organism>
<evidence type="ECO:0000313" key="3">
    <source>
        <dbReference type="EMBL" id="AWB32873.1"/>
    </source>
</evidence>
<dbReference type="KEGG" id="boz:DBV39_03115"/>
<dbReference type="EMBL" id="CP028901">
    <property type="protein sequence ID" value="AWB32873.1"/>
    <property type="molecule type" value="Genomic_DNA"/>
</dbReference>
<evidence type="ECO:0000256" key="1">
    <source>
        <dbReference type="SAM" id="MobiDB-lite"/>
    </source>
</evidence>
<dbReference type="InterPro" id="IPR037401">
    <property type="entry name" value="SnoaL-like"/>
</dbReference>
<dbReference type="Proteomes" id="UP000244571">
    <property type="component" value="Chromosome"/>
</dbReference>
<reference evidence="3 4" key="1">
    <citation type="submission" date="2018-04" db="EMBL/GenBank/DDBJ databases">
        <title>Bordetella sp. HZ20 isolated from seawater.</title>
        <authorList>
            <person name="Sun C."/>
        </authorList>
    </citation>
    <scope>NUCLEOTIDE SEQUENCE [LARGE SCALE GENOMIC DNA]</scope>
    <source>
        <strain evidence="3 4">HZ20</strain>
    </source>
</reference>
<dbReference type="InterPro" id="IPR032710">
    <property type="entry name" value="NTF2-like_dom_sf"/>
</dbReference>
<evidence type="ECO:0000313" key="4">
    <source>
        <dbReference type="Proteomes" id="UP000244571"/>
    </source>
</evidence>
<accession>A0A2R4XGQ9</accession>
<feature type="region of interest" description="Disordered" evidence="1">
    <location>
        <begin position="1"/>
        <end position="24"/>
    </location>
</feature>
<name>A0A2R4XGQ9_9BURK</name>
<dbReference type="Pfam" id="PF12680">
    <property type="entry name" value="SnoaL_2"/>
    <property type="match status" value="1"/>
</dbReference>
<proteinExistence type="predicted"/>
<protein>
    <recommendedName>
        <fullName evidence="2">SnoaL-like domain-containing protein</fullName>
    </recommendedName>
</protein>
<feature type="domain" description="SnoaL-like" evidence="2">
    <location>
        <begin position="33"/>
        <end position="131"/>
    </location>
</feature>
<dbReference type="SUPFAM" id="SSF54427">
    <property type="entry name" value="NTF2-like"/>
    <property type="match status" value="1"/>
</dbReference>
<feature type="compositionally biased region" description="Low complexity" evidence="1">
    <location>
        <begin position="7"/>
        <end position="17"/>
    </location>
</feature>
<dbReference type="RefSeq" id="WP_108620314.1">
    <property type="nucleotide sequence ID" value="NZ_CP028901.1"/>
</dbReference>
<evidence type="ECO:0000259" key="2">
    <source>
        <dbReference type="Pfam" id="PF12680"/>
    </source>
</evidence>